<protein>
    <submittedName>
        <fullName evidence="3">EamA domain-containing membrane protein RarD</fullName>
    </submittedName>
</protein>
<dbReference type="SUPFAM" id="SSF103481">
    <property type="entry name" value="Multidrug resistance efflux transporter EmrE"/>
    <property type="match status" value="1"/>
</dbReference>
<dbReference type="RefSeq" id="WP_133591462.1">
    <property type="nucleotide sequence ID" value="NZ_CP037953.1"/>
</dbReference>
<dbReference type="PANTHER" id="PTHR22911">
    <property type="entry name" value="ACYL-MALONYL CONDENSING ENZYME-RELATED"/>
    <property type="match status" value="1"/>
</dbReference>
<keyword evidence="1" id="KW-0812">Transmembrane</keyword>
<dbReference type="Gene3D" id="1.10.3730.20">
    <property type="match status" value="1"/>
</dbReference>
<evidence type="ECO:0000313" key="3">
    <source>
        <dbReference type="EMBL" id="TDQ46755.1"/>
    </source>
</evidence>
<feature type="transmembrane region" description="Helical" evidence="1">
    <location>
        <begin position="12"/>
        <end position="32"/>
    </location>
</feature>
<feature type="transmembrane region" description="Helical" evidence="1">
    <location>
        <begin position="283"/>
        <end position="301"/>
    </location>
</feature>
<evidence type="ECO:0000259" key="2">
    <source>
        <dbReference type="Pfam" id="PF00892"/>
    </source>
</evidence>
<dbReference type="EMBL" id="SNYM01000012">
    <property type="protein sequence ID" value="TDQ46755.1"/>
    <property type="molecule type" value="Genomic_DNA"/>
</dbReference>
<keyword evidence="1" id="KW-0472">Membrane</keyword>
<accession>A0A4R6UNI9</accession>
<feature type="transmembrane region" description="Helical" evidence="1">
    <location>
        <begin position="76"/>
        <end position="95"/>
    </location>
</feature>
<dbReference type="Proteomes" id="UP000295375">
    <property type="component" value="Unassembled WGS sequence"/>
</dbReference>
<feature type="transmembrane region" description="Helical" evidence="1">
    <location>
        <begin position="190"/>
        <end position="207"/>
    </location>
</feature>
<reference evidence="3 4" key="1">
    <citation type="submission" date="2019-03" db="EMBL/GenBank/DDBJ databases">
        <title>Genomic Encyclopedia of Type Strains, Phase IV (KMG-IV): sequencing the most valuable type-strain genomes for metagenomic binning, comparative biology and taxonomic classification.</title>
        <authorList>
            <person name="Goeker M."/>
        </authorList>
    </citation>
    <scope>NUCLEOTIDE SEQUENCE [LARGE SCALE GENOMIC DNA]</scope>
    <source>
        <strain evidence="3 4">DSM 103792</strain>
    </source>
</reference>
<keyword evidence="1" id="KW-1133">Transmembrane helix</keyword>
<feature type="transmembrane region" description="Helical" evidence="1">
    <location>
        <begin position="213"/>
        <end position="237"/>
    </location>
</feature>
<dbReference type="PANTHER" id="PTHR22911:SF134">
    <property type="entry name" value="DMT FAMILY TRANSPORTER"/>
    <property type="match status" value="1"/>
</dbReference>
<gene>
    <name evidence="3" type="ORF">EV696_11210</name>
</gene>
<feature type="domain" description="EamA" evidence="2">
    <location>
        <begin position="160"/>
        <end position="296"/>
    </location>
</feature>
<feature type="transmembrane region" description="Helical" evidence="1">
    <location>
        <begin position="249"/>
        <end position="271"/>
    </location>
</feature>
<feature type="transmembrane region" description="Helical" evidence="1">
    <location>
        <begin position="101"/>
        <end position="122"/>
    </location>
</feature>
<dbReference type="GO" id="GO:0016020">
    <property type="term" value="C:membrane"/>
    <property type="evidence" value="ECO:0007669"/>
    <property type="project" value="InterPro"/>
</dbReference>
<evidence type="ECO:0000256" key="1">
    <source>
        <dbReference type="SAM" id="Phobius"/>
    </source>
</evidence>
<keyword evidence="4" id="KW-1185">Reference proteome</keyword>
<dbReference type="OrthoDB" id="8479066at2"/>
<dbReference type="AlphaFoldDB" id="A0A4R6UNI9"/>
<organism evidence="3 4">
    <name type="scientific">Permianibacter aggregans</name>
    <dbReference type="NCBI Taxonomy" id="1510150"/>
    <lineage>
        <taxon>Bacteria</taxon>
        <taxon>Pseudomonadati</taxon>
        <taxon>Pseudomonadota</taxon>
        <taxon>Gammaproteobacteria</taxon>
        <taxon>Pseudomonadales</taxon>
        <taxon>Pseudomonadaceae</taxon>
        <taxon>Permianibacter</taxon>
    </lineage>
</organism>
<dbReference type="InterPro" id="IPR000620">
    <property type="entry name" value="EamA_dom"/>
</dbReference>
<feature type="transmembrane region" description="Helical" evidence="1">
    <location>
        <begin position="158"/>
        <end position="178"/>
    </location>
</feature>
<dbReference type="InterPro" id="IPR037185">
    <property type="entry name" value="EmrE-like"/>
</dbReference>
<evidence type="ECO:0000313" key="4">
    <source>
        <dbReference type="Proteomes" id="UP000295375"/>
    </source>
</evidence>
<name>A0A4R6UNI9_9GAMM</name>
<feature type="domain" description="EamA" evidence="2">
    <location>
        <begin position="10"/>
        <end position="145"/>
    </location>
</feature>
<sequence>MHQVSGQWQRGLLLSLTTALLWGVLPLALKALLTEMNAISISWFRFLSAALLLFFWLRSRRQLPARRALQGSGWKLLLICVAGLVGNYLFYLWSIDKISAAGAQVLIQLAPLFLLLGSVWIFKEAFAPGQWAGLAVFTTGLVLFFNQRLADLAANPEFLPGALLMLIASITWAAYALAQKSLLRKMNSPAIMMLIYIAAAVLLLPGVEMQSAASLSVAGILLLIFACLNTLLAYGAFAEALAHWEASRVSATLAVTPLVTIFSSELLAFFWPGSVVLEPLNAWSYLGALMVVLGSMAAALLRR</sequence>
<comment type="caution">
    <text evidence="3">The sequence shown here is derived from an EMBL/GenBank/DDBJ whole genome shotgun (WGS) entry which is preliminary data.</text>
</comment>
<feature type="transmembrane region" description="Helical" evidence="1">
    <location>
        <begin position="129"/>
        <end position="146"/>
    </location>
</feature>
<feature type="transmembrane region" description="Helical" evidence="1">
    <location>
        <begin position="38"/>
        <end position="56"/>
    </location>
</feature>
<dbReference type="Pfam" id="PF00892">
    <property type="entry name" value="EamA"/>
    <property type="match status" value="2"/>
</dbReference>
<proteinExistence type="predicted"/>